<evidence type="ECO:0000313" key="3">
    <source>
        <dbReference type="Proteomes" id="UP000241592"/>
    </source>
</evidence>
<organism evidence="2 3">
    <name type="scientific">Pseudomonas phage nickie</name>
    <dbReference type="NCBI Taxonomy" id="2048977"/>
    <lineage>
        <taxon>Viruses</taxon>
        <taxon>Duplodnaviria</taxon>
        <taxon>Heunggongvirae</taxon>
        <taxon>Uroviricota</taxon>
        <taxon>Caudoviricetes</taxon>
        <taxon>Nickievirus</taxon>
        <taxon>Nickievirus nickie</taxon>
    </lineage>
</organism>
<name>A0A2H4P7B2_9CAUD</name>
<dbReference type="EMBL" id="MG018927">
    <property type="protein sequence ID" value="ATW58057.1"/>
    <property type="molecule type" value="Genomic_DNA"/>
</dbReference>
<accession>A0A2H4P7B2</accession>
<sequence>MSGMNTEQCKELIMKVMNELITKVGLNAMAVYRQETGSSLQDVLDTKKWKRTRKWGSAGNVSREFSHMGFRATVVLREVINTDGTLSVEIEMGELPKPLQEATKDLKDLDLPGDQTARRVDKPSMTEGPKPEGFGAFA</sequence>
<protein>
    <submittedName>
        <fullName evidence="2">Uncharacterized protein</fullName>
    </submittedName>
</protein>
<feature type="region of interest" description="Disordered" evidence="1">
    <location>
        <begin position="99"/>
        <end position="138"/>
    </location>
</feature>
<feature type="compositionally biased region" description="Basic and acidic residues" evidence="1">
    <location>
        <begin position="102"/>
        <end position="124"/>
    </location>
</feature>
<dbReference type="Proteomes" id="UP000241592">
    <property type="component" value="Segment"/>
</dbReference>
<reference evidence="2 3" key="1">
    <citation type="submission" date="2017-09" db="EMBL/GenBank/DDBJ databases">
        <authorList>
            <person name="Ehlers B."/>
            <person name="Leendertz F.H."/>
        </authorList>
    </citation>
    <scope>NUCLEOTIDE SEQUENCE [LARGE SCALE GENOMIC DNA]</scope>
</reference>
<evidence type="ECO:0000313" key="2">
    <source>
        <dbReference type="EMBL" id="ATW58057.1"/>
    </source>
</evidence>
<proteinExistence type="predicted"/>
<keyword evidence="3" id="KW-1185">Reference proteome</keyword>
<gene>
    <name evidence="2" type="ORF">CNR34_00124</name>
</gene>
<evidence type="ECO:0000256" key="1">
    <source>
        <dbReference type="SAM" id="MobiDB-lite"/>
    </source>
</evidence>